<sequence>MVSKSERSSRVLLPRSHSSFASAAPAFASWEFGSPAGSESEKSDDVQEMQCNSPLKSLLHLKSLLPPRSSSKIRRRSTTAAVLRL</sequence>
<protein>
    <submittedName>
        <fullName evidence="1">Uncharacterized protein</fullName>
    </submittedName>
</protein>
<proteinExistence type="predicted"/>
<dbReference type="EMBL" id="AZBU02000002">
    <property type="protein sequence ID" value="TKR93723.1"/>
    <property type="molecule type" value="Genomic_DNA"/>
</dbReference>
<organism evidence="1 2">
    <name type="scientific">Steinernema carpocapsae</name>
    <name type="common">Entomopathogenic nematode</name>
    <dbReference type="NCBI Taxonomy" id="34508"/>
    <lineage>
        <taxon>Eukaryota</taxon>
        <taxon>Metazoa</taxon>
        <taxon>Ecdysozoa</taxon>
        <taxon>Nematoda</taxon>
        <taxon>Chromadorea</taxon>
        <taxon>Rhabditida</taxon>
        <taxon>Tylenchina</taxon>
        <taxon>Panagrolaimomorpha</taxon>
        <taxon>Strongyloidoidea</taxon>
        <taxon>Steinernematidae</taxon>
        <taxon>Steinernema</taxon>
    </lineage>
</organism>
<dbReference type="Proteomes" id="UP000298663">
    <property type="component" value="Unassembled WGS sequence"/>
</dbReference>
<evidence type="ECO:0000313" key="2">
    <source>
        <dbReference type="Proteomes" id="UP000298663"/>
    </source>
</evidence>
<keyword evidence="2" id="KW-1185">Reference proteome</keyword>
<accession>A0A4U5PC25</accession>
<dbReference type="AlphaFoldDB" id="A0A4U5PC25"/>
<reference evidence="1 2" key="1">
    <citation type="journal article" date="2015" name="Genome Biol.">
        <title>Comparative genomics of Steinernema reveals deeply conserved gene regulatory networks.</title>
        <authorList>
            <person name="Dillman A.R."/>
            <person name="Macchietto M."/>
            <person name="Porter C.F."/>
            <person name="Rogers A."/>
            <person name="Williams B."/>
            <person name="Antoshechkin I."/>
            <person name="Lee M.M."/>
            <person name="Goodwin Z."/>
            <person name="Lu X."/>
            <person name="Lewis E.E."/>
            <person name="Goodrich-Blair H."/>
            <person name="Stock S.P."/>
            <person name="Adams B.J."/>
            <person name="Sternberg P.W."/>
            <person name="Mortazavi A."/>
        </authorList>
    </citation>
    <scope>NUCLEOTIDE SEQUENCE [LARGE SCALE GENOMIC DNA]</scope>
    <source>
        <strain evidence="1 2">ALL</strain>
    </source>
</reference>
<name>A0A4U5PC25_STECR</name>
<comment type="caution">
    <text evidence="1">The sequence shown here is derived from an EMBL/GenBank/DDBJ whole genome shotgun (WGS) entry which is preliminary data.</text>
</comment>
<reference evidence="1 2" key="2">
    <citation type="journal article" date="2019" name="G3 (Bethesda)">
        <title>Hybrid Assembly of the Genome of the Entomopathogenic Nematode Steinernema carpocapsae Identifies the X-Chromosome.</title>
        <authorList>
            <person name="Serra L."/>
            <person name="Macchietto M."/>
            <person name="Macias-Munoz A."/>
            <person name="McGill C.J."/>
            <person name="Rodriguez I.M."/>
            <person name="Rodriguez B."/>
            <person name="Murad R."/>
            <person name="Mortazavi A."/>
        </authorList>
    </citation>
    <scope>NUCLEOTIDE SEQUENCE [LARGE SCALE GENOMIC DNA]</scope>
    <source>
        <strain evidence="1 2">ALL</strain>
    </source>
</reference>
<evidence type="ECO:0000313" key="1">
    <source>
        <dbReference type="EMBL" id="TKR93723.1"/>
    </source>
</evidence>
<gene>
    <name evidence="1" type="ORF">L596_008130</name>
</gene>